<evidence type="ECO:0000313" key="4">
    <source>
        <dbReference type="Proteomes" id="UP000283269"/>
    </source>
</evidence>
<accession>A0A409X330</accession>
<dbReference type="Proteomes" id="UP000283269">
    <property type="component" value="Unassembled WGS sequence"/>
</dbReference>
<feature type="transmembrane region" description="Helical" evidence="1">
    <location>
        <begin position="129"/>
        <end position="149"/>
    </location>
</feature>
<gene>
    <name evidence="3" type="ORF">CVT25_004175</name>
</gene>
<evidence type="ECO:0000256" key="1">
    <source>
        <dbReference type="SAM" id="Phobius"/>
    </source>
</evidence>
<feature type="transmembrane region" description="Helical" evidence="1">
    <location>
        <begin position="79"/>
        <end position="108"/>
    </location>
</feature>
<name>A0A409X330_PSICY</name>
<proteinExistence type="predicted"/>
<comment type="caution">
    <text evidence="3">The sequence shown here is derived from an EMBL/GenBank/DDBJ whole genome shotgun (WGS) entry which is preliminary data.</text>
</comment>
<sequence>MATGSVDNTLGAAFIGFGVSCVVFGVLTTQIFVFYRRFPMDRMAYKLLVSKSSSMSLEMVDQIFIAYSLYFYMVTKRRLLQIVMSAVASLALGAGLLTDFLIAVALCFCLQRMRTGARKADTLVNTLSLYAVNTGALTGAISLLTIILYNVRPDTFYFMASYFTLGKRVYLNILKYQAHKTDIKIVYAICFLCALNTRKVLRGKGTDQEGNTSNTSNMQNTFFMVTNSGRLPRPLEYSTSQTKVGIWCVIAGSFLIAIKQSVEIDIHQEVSVITDIENMRQDNSFILGASEK</sequence>
<organism evidence="3 4">
    <name type="scientific">Psilocybe cyanescens</name>
    <dbReference type="NCBI Taxonomy" id="93625"/>
    <lineage>
        <taxon>Eukaryota</taxon>
        <taxon>Fungi</taxon>
        <taxon>Dikarya</taxon>
        <taxon>Basidiomycota</taxon>
        <taxon>Agaricomycotina</taxon>
        <taxon>Agaricomycetes</taxon>
        <taxon>Agaricomycetidae</taxon>
        <taxon>Agaricales</taxon>
        <taxon>Agaricineae</taxon>
        <taxon>Strophariaceae</taxon>
        <taxon>Psilocybe</taxon>
    </lineage>
</organism>
<dbReference type="InterPro" id="IPR045339">
    <property type="entry name" value="DUF6534"/>
</dbReference>
<keyword evidence="1" id="KW-0812">Transmembrane</keyword>
<keyword evidence="4" id="KW-1185">Reference proteome</keyword>
<protein>
    <recommendedName>
        <fullName evidence="2">DUF6534 domain-containing protein</fullName>
    </recommendedName>
</protein>
<dbReference type="AlphaFoldDB" id="A0A409X330"/>
<evidence type="ECO:0000259" key="2">
    <source>
        <dbReference type="Pfam" id="PF20152"/>
    </source>
</evidence>
<keyword evidence="1" id="KW-0472">Membrane</keyword>
<dbReference type="OrthoDB" id="3190888at2759"/>
<reference evidence="3 4" key="1">
    <citation type="journal article" date="2018" name="Evol. Lett.">
        <title>Horizontal gene cluster transfer increased hallucinogenic mushroom diversity.</title>
        <authorList>
            <person name="Reynolds H.T."/>
            <person name="Vijayakumar V."/>
            <person name="Gluck-Thaler E."/>
            <person name="Korotkin H.B."/>
            <person name="Matheny P.B."/>
            <person name="Slot J.C."/>
        </authorList>
    </citation>
    <scope>NUCLEOTIDE SEQUENCE [LARGE SCALE GENOMIC DNA]</scope>
    <source>
        <strain evidence="3 4">2631</strain>
    </source>
</reference>
<evidence type="ECO:0000313" key="3">
    <source>
        <dbReference type="EMBL" id="PPQ85168.1"/>
    </source>
</evidence>
<keyword evidence="1" id="KW-1133">Transmembrane helix</keyword>
<dbReference type="Pfam" id="PF20152">
    <property type="entry name" value="DUF6534"/>
    <property type="match status" value="1"/>
</dbReference>
<dbReference type="InParanoid" id="A0A409X330"/>
<dbReference type="EMBL" id="NHYD01002743">
    <property type="protein sequence ID" value="PPQ85168.1"/>
    <property type="molecule type" value="Genomic_DNA"/>
</dbReference>
<feature type="domain" description="DUF6534" evidence="2">
    <location>
        <begin position="96"/>
        <end position="199"/>
    </location>
</feature>
<feature type="transmembrane region" description="Helical" evidence="1">
    <location>
        <begin position="12"/>
        <end position="35"/>
    </location>
</feature>
<feature type="transmembrane region" description="Helical" evidence="1">
    <location>
        <begin position="55"/>
        <end position="73"/>
    </location>
</feature>